<evidence type="ECO:0000313" key="3">
    <source>
        <dbReference type="Proteomes" id="UP001183390"/>
    </source>
</evidence>
<evidence type="ECO:0000256" key="1">
    <source>
        <dbReference type="SAM" id="Phobius"/>
    </source>
</evidence>
<dbReference type="RefSeq" id="WP_311512649.1">
    <property type="nucleotide sequence ID" value="NZ_JAVREP010000010.1"/>
</dbReference>
<feature type="transmembrane region" description="Helical" evidence="1">
    <location>
        <begin position="16"/>
        <end position="42"/>
    </location>
</feature>
<comment type="caution">
    <text evidence="2">The sequence shown here is derived from an EMBL/GenBank/DDBJ whole genome shotgun (WGS) entry which is preliminary data.</text>
</comment>
<sequence>MSPTAPARTVPLSTRCALVVTELLAPAVATAAIGAMVAFAATPTPASGLLWAAVAVLFGAAIPLGFLLLGQRRGWWVDHHVPDPAHRRWPIAVAVASVLTGAAVGAVFHGPVELLVLALVMCATLAVVWAVTDRGGWKVSVHALTAVTGATLAALLYGPWAGVPAALAALAAGWSRVHLRAHTPAQVVAGGLLGATAAILFSALT</sequence>
<keyword evidence="3" id="KW-1185">Reference proteome</keyword>
<reference evidence="3" key="1">
    <citation type="submission" date="2023-07" db="EMBL/GenBank/DDBJ databases">
        <title>30 novel species of actinomycetes from the DSMZ collection.</title>
        <authorList>
            <person name="Nouioui I."/>
        </authorList>
    </citation>
    <scope>NUCLEOTIDE SEQUENCE [LARGE SCALE GENOMIC DNA]</scope>
    <source>
        <strain evidence="3">DSM 44743</strain>
    </source>
</reference>
<evidence type="ECO:0000313" key="2">
    <source>
        <dbReference type="EMBL" id="MDT0330069.1"/>
    </source>
</evidence>
<keyword evidence="1" id="KW-1133">Transmembrane helix</keyword>
<protein>
    <recommendedName>
        <fullName evidence="4">Phosphatase PAP2 family protein</fullName>
    </recommendedName>
</protein>
<dbReference type="Gene3D" id="1.20.144.10">
    <property type="entry name" value="Phosphatidic acid phosphatase type 2/haloperoxidase"/>
    <property type="match status" value="1"/>
</dbReference>
<dbReference type="Proteomes" id="UP001183390">
    <property type="component" value="Unassembled WGS sequence"/>
</dbReference>
<dbReference type="InterPro" id="IPR036938">
    <property type="entry name" value="PAP2/HPO_sf"/>
</dbReference>
<proteinExistence type="predicted"/>
<keyword evidence="1" id="KW-0812">Transmembrane</keyword>
<accession>A0ABU2MBU4</accession>
<feature type="transmembrane region" description="Helical" evidence="1">
    <location>
        <begin position="144"/>
        <end position="172"/>
    </location>
</feature>
<feature type="transmembrane region" description="Helical" evidence="1">
    <location>
        <begin position="114"/>
        <end position="132"/>
    </location>
</feature>
<dbReference type="SUPFAM" id="SSF48317">
    <property type="entry name" value="Acid phosphatase/Vanadium-dependent haloperoxidase"/>
    <property type="match status" value="1"/>
</dbReference>
<feature type="transmembrane region" description="Helical" evidence="1">
    <location>
        <begin position="48"/>
        <end position="69"/>
    </location>
</feature>
<gene>
    <name evidence="2" type="ORF">RM479_16780</name>
</gene>
<feature type="transmembrane region" description="Helical" evidence="1">
    <location>
        <begin position="184"/>
        <end position="204"/>
    </location>
</feature>
<dbReference type="EMBL" id="JAVREP010000010">
    <property type="protein sequence ID" value="MDT0330069.1"/>
    <property type="molecule type" value="Genomic_DNA"/>
</dbReference>
<feature type="transmembrane region" description="Helical" evidence="1">
    <location>
        <begin position="89"/>
        <end position="108"/>
    </location>
</feature>
<organism evidence="2 3">
    <name type="scientific">Nocardiopsis lambiniae</name>
    <dbReference type="NCBI Taxonomy" id="3075539"/>
    <lineage>
        <taxon>Bacteria</taxon>
        <taxon>Bacillati</taxon>
        <taxon>Actinomycetota</taxon>
        <taxon>Actinomycetes</taxon>
        <taxon>Streptosporangiales</taxon>
        <taxon>Nocardiopsidaceae</taxon>
        <taxon>Nocardiopsis</taxon>
    </lineage>
</organism>
<keyword evidence="1" id="KW-0472">Membrane</keyword>
<name>A0ABU2MBU4_9ACTN</name>
<evidence type="ECO:0008006" key="4">
    <source>
        <dbReference type="Google" id="ProtNLM"/>
    </source>
</evidence>